<proteinExistence type="inferred from homology"/>
<dbReference type="GO" id="GO:0005737">
    <property type="term" value="C:cytoplasm"/>
    <property type="evidence" value="ECO:0007669"/>
    <property type="project" value="UniProtKB-SubCell"/>
</dbReference>
<evidence type="ECO:0000256" key="7">
    <source>
        <dbReference type="ARBA" id="ARBA00022801"/>
    </source>
</evidence>
<feature type="binding site" evidence="9">
    <location>
        <position position="120"/>
    </location>
    <ligand>
        <name>Zn(2+)</name>
        <dbReference type="ChEBI" id="CHEBI:29105"/>
        <note>catalytic</note>
    </ligand>
</feature>
<comment type="subcellular location">
    <subcellularLocation>
        <location evidence="9">Cytoplasm</location>
    </subcellularLocation>
</comment>
<dbReference type="GO" id="GO:0004521">
    <property type="term" value="F:RNA endonuclease activity"/>
    <property type="evidence" value="ECO:0007669"/>
    <property type="project" value="UniProtKB-UniRule"/>
</dbReference>
<keyword evidence="5 9" id="KW-0479">Metal-binding</keyword>
<gene>
    <name evidence="9 10" type="primary">ybeY</name>
    <name evidence="10" type="ORF">GKZ27_00225</name>
</gene>
<name>A0A6N8JLK5_9ACTN</name>
<feature type="binding site" evidence="9">
    <location>
        <position position="124"/>
    </location>
    <ligand>
        <name>Zn(2+)</name>
        <dbReference type="ChEBI" id="CHEBI:29105"/>
        <note>catalytic</note>
    </ligand>
</feature>
<evidence type="ECO:0000313" key="11">
    <source>
        <dbReference type="Proteomes" id="UP000463388"/>
    </source>
</evidence>
<dbReference type="PANTHER" id="PTHR46986:SF1">
    <property type="entry name" value="ENDORIBONUCLEASE YBEY, CHLOROPLASTIC"/>
    <property type="match status" value="1"/>
</dbReference>
<keyword evidence="4 9" id="KW-0540">Nuclease</keyword>
<sequence length="162" mass="17860">MEILITCSHGEDALSGLPLARLAQFVLEREGKPVNTEVSISFVDNEKIAELNERFRGIEGPTDVLSFECDNIADDMTAADGPNCPLYELGDIIIAPDVAAAQADEYGNSFEQEISLLLVHGLLHLCGYDHITDDEAEVMEGREKELLTAWSERNLPAIDENR</sequence>
<keyword evidence="6 9" id="KW-0255">Endonuclease</keyword>
<keyword evidence="9" id="KW-0963">Cytoplasm</keyword>
<evidence type="ECO:0000256" key="3">
    <source>
        <dbReference type="ARBA" id="ARBA00022552"/>
    </source>
</evidence>
<dbReference type="GO" id="GO:0006364">
    <property type="term" value="P:rRNA processing"/>
    <property type="evidence" value="ECO:0007669"/>
    <property type="project" value="UniProtKB-UniRule"/>
</dbReference>
<dbReference type="RefSeq" id="WP_028026300.1">
    <property type="nucleotide sequence ID" value="NZ_JANJZH010000052.1"/>
</dbReference>
<dbReference type="InterPro" id="IPR002036">
    <property type="entry name" value="YbeY"/>
</dbReference>
<feature type="binding site" evidence="9">
    <location>
        <position position="130"/>
    </location>
    <ligand>
        <name>Zn(2+)</name>
        <dbReference type="ChEBI" id="CHEBI:29105"/>
        <note>catalytic</note>
    </ligand>
</feature>
<comment type="caution">
    <text evidence="10">The sequence shown here is derived from an EMBL/GenBank/DDBJ whole genome shotgun (WGS) entry which is preliminary data.</text>
</comment>
<dbReference type="HAMAP" id="MF_00009">
    <property type="entry name" value="Endoribonucl_YbeY"/>
    <property type="match status" value="1"/>
</dbReference>
<dbReference type="AlphaFoldDB" id="A0A6N8JLK5"/>
<organism evidence="10 11">
    <name type="scientific">Adlercreutzia mucosicola</name>
    <dbReference type="NCBI Taxonomy" id="580026"/>
    <lineage>
        <taxon>Bacteria</taxon>
        <taxon>Bacillati</taxon>
        <taxon>Actinomycetota</taxon>
        <taxon>Coriobacteriia</taxon>
        <taxon>Eggerthellales</taxon>
        <taxon>Eggerthellaceae</taxon>
        <taxon>Adlercreutzia</taxon>
    </lineage>
</organism>
<evidence type="ECO:0000256" key="5">
    <source>
        <dbReference type="ARBA" id="ARBA00022723"/>
    </source>
</evidence>
<dbReference type="PANTHER" id="PTHR46986">
    <property type="entry name" value="ENDORIBONUCLEASE YBEY, CHLOROPLASTIC"/>
    <property type="match status" value="1"/>
</dbReference>
<dbReference type="SUPFAM" id="SSF55486">
    <property type="entry name" value="Metalloproteases ('zincins'), catalytic domain"/>
    <property type="match status" value="1"/>
</dbReference>
<comment type="function">
    <text evidence="9">Single strand-specific metallo-endoribonuclease involved in late-stage 70S ribosome quality control and in maturation of the 3' terminus of the 16S rRNA.</text>
</comment>
<evidence type="ECO:0000313" key="10">
    <source>
        <dbReference type="EMBL" id="MVX59904.1"/>
    </source>
</evidence>
<evidence type="ECO:0000256" key="8">
    <source>
        <dbReference type="ARBA" id="ARBA00022833"/>
    </source>
</evidence>
<dbReference type="NCBIfam" id="TIGR00043">
    <property type="entry name" value="rRNA maturation RNase YbeY"/>
    <property type="match status" value="1"/>
</dbReference>
<dbReference type="EC" id="3.1.-.-" evidence="9"/>
<keyword evidence="7 9" id="KW-0378">Hydrolase</keyword>
<evidence type="ECO:0000256" key="2">
    <source>
        <dbReference type="ARBA" id="ARBA00022517"/>
    </source>
</evidence>
<keyword evidence="8 9" id="KW-0862">Zinc</keyword>
<dbReference type="Pfam" id="PF02130">
    <property type="entry name" value="YbeY"/>
    <property type="match status" value="1"/>
</dbReference>
<dbReference type="EMBL" id="WSRR01000001">
    <property type="protein sequence ID" value="MVX59904.1"/>
    <property type="molecule type" value="Genomic_DNA"/>
</dbReference>
<accession>A0A6N8JLK5</accession>
<evidence type="ECO:0000256" key="4">
    <source>
        <dbReference type="ARBA" id="ARBA00022722"/>
    </source>
</evidence>
<evidence type="ECO:0000256" key="1">
    <source>
        <dbReference type="ARBA" id="ARBA00010875"/>
    </source>
</evidence>
<reference evidence="10 11" key="1">
    <citation type="submission" date="2019-12" db="EMBL/GenBank/DDBJ databases">
        <title>Microbes associate with the intestines of laboratory mice.</title>
        <authorList>
            <person name="Navarre W."/>
            <person name="Wong E."/>
        </authorList>
    </citation>
    <scope>NUCLEOTIDE SEQUENCE [LARGE SCALE GENOMIC DNA]</scope>
    <source>
        <strain evidence="10 11">NM66_B29</strain>
    </source>
</reference>
<keyword evidence="11" id="KW-1185">Reference proteome</keyword>
<dbReference type="GO" id="GO:0004222">
    <property type="term" value="F:metalloendopeptidase activity"/>
    <property type="evidence" value="ECO:0007669"/>
    <property type="project" value="InterPro"/>
</dbReference>
<keyword evidence="3 9" id="KW-0698">rRNA processing</keyword>
<keyword evidence="2 9" id="KW-0690">Ribosome biogenesis</keyword>
<evidence type="ECO:0000256" key="6">
    <source>
        <dbReference type="ARBA" id="ARBA00022759"/>
    </source>
</evidence>
<dbReference type="InterPro" id="IPR023091">
    <property type="entry name" value="MetalPrtase_cat_dom_sf_prd"/>
</dbReference>
<dbReference type="GO" id="GO:0008270">
    <property type="term" value="F:zinc ion binding"/>
    <property type="evidence" value="ECO:0007669"/>
    <property type="project" value="UniProtKB-UniRule"/>
</dbReference>
<comment type="cofactor">
    <cofactor evidence="9">
        <name>Zn(2+)</name>
        <dbReference type="ChEBI" id="CHEBI:29105"/>
    </cofactor>
    <text evidence="9">Binds 1 zinc ion.</text>
</comment>
<evidence type="ECO:0000256" key="9">
    <source>
        <dbReference type="HAMAP-Rule" id="MF_00009"/>
    </source>
</evidence>
<dbReference type="Gene3D" id="3.40.390.30">
    <property type="entry name" value="Metalloproteases ('zincins'), catalytic domain"/>
    <property type="match status" value="1"/>
</dbReference>
<comment type="similarity">
    <text evidence="1 9">Belongs to the endoribonuclease YbeY family.</text>
</comment>
<protein>
    <recommendedName>
        <fullName evidence="9">Endoribonuclease YbeY</fullName>
        <ecNumber evidence="9">3.1.-.-</ecNumber>
    </recommendedName>
</protein>
<dbReference type="Proteomes" id="UP000463388">
    <property type="component" value="Unassembled WGS sequence"/>
</dbReference>
<dbReference type="OrthoDB" id="9807740at2"/>